<dbReference type="Pfam" id="PF03734">
    <property type="entry name" value="YkuD"/>
    <property type="match status" value="1"/>
</dbReference>
<dbReference type="Gene3D" id="2.40.440.10">
    <property type="entry name" value="L,D-transpeptidase catalytic domain-like"/>
    <property type="match status" value="1"/>
</dbReference>
<evidence type="ECO:0000256" key="7">
    <source>
        <dbReference type="ARBA" id="ARBA00022984"/>
    </source>
</evidence>
<dbReference type="EMBL" id="LNZC01000027">
    <property type="protein sequence ID" value="KTD76963.1"/>
    <property type="molecule type" value="Genomic_DNA"/>
</dbReference>
<protein>
    <submittedName>
        <fullName evidence="12">Putative ErfK/YbiS/YcfS/YnhG family protein</fullName>
    </submittedName>
</protein>
<feature type="active site" description="Proton donor/acceptor" evidence="9">
    <location>
        <position position="191"/>
    </location>
</feature>
<dbReference type="GO" id="GO:0005576">
    <property type="term" value="C:extracellular region"/>
    <property type="evidence" value="ECO:0007669"/>
    <property type="project" value="TreeGrafter"/>
</dbReference>
<comment type="pathway">
    <text evidence="1 9">Cell wall biogenesis; peptidoglycan biosynthesis.</text>
</comment>
<dbReference type="RefSeq" id="WP_058493949.1">
    <property type="nucleotide sequence ID" value="NZ_CBCRUR010000008.1"/>
</dbReference>
<dbReference type="STRING" id="45076.Lwor_2188"/>
<organism evidence="12 13">
    <name type="scientific">Legionella worsleiensis</name>
    <dbReference type="NCBI Taxonomy" id="45076"/>
    <lineage>
        <taxon>Bacteria</taxon>
        <taxon>Pseudomonadati</taxon>
        <taxon>Pseudomonadota</taxon>
        <taxon>Gammaproteobacteria</taxon>
        <taxon>Legionellales</taxon>
        <taxon>Legionellaceae</taxon>
        <taxon>Legionella</taxon>
    </lineage>
</organism>
<evidence type="ECO:0000256" key="8">
    <source>
        <dbReference type="ARBA" id="ARBA00023316"/>
    </source>
</evidence>
<keyword evidence="6 9" id="KW-0133">Cell shape</keyword>
<feature type="domain" description="L,D-TPase catalytic" evidence="11">
    <location>
        <begin position="96"/>
        <end position="231"/>
    </location>
</feature>
<evidence type="ECO:0000256" key="9">
    <source>
        <dbReference type="PROSITE-ProRule" id="PRU01373"/>
    </source>
</evidence>
<dbReference type="InterPro" id="IPR038063">
    <property type="entry name" value="Transpep_catalytic_dom"/>
</dbReference>
<accession>A0A0W1A7D4</accession>
<evidence type="ECO:0000256" key="3">
    <source>
        <dbReference type="ARBA" id="ARBA00022676"/>
    </source>
</evidence>
<dbReference type="Proteomes" id="UP000054662">
    <property type="component" value="Unassembled WGS sequence"/>
</dbReference>
<dbReference type="PROSITE" id="PS52029">
    <property type="entry name" value="LD_TPASE"/>
    <property type="match status" value="1"/>
</dbReference>
<name>A0A0W1A7D4_9GAMM</name>
<gene>
    <name evidence="12" type="ORF">Lwor_2188</name>
</gene>
<dbReference type="InterPro" id="IPR005490">
    <property type="entry name" value="LD_TPept_cat_dom"/>
</dbReference>
<dbReference type="GO" id="GO:0071972">
    <property type="term" value="F:peptidoglycan L,D-transpeptidase activity"/>
    <property type="evidence" value="ECO:0007669"/>
    <property type="project" value="TreeGrafter"/>
</dbReference>
<dbReference type="GO" id="GO:0071555">
    <property type="term" value="P:cell wall organization"/>
    <property type="evidence" value="ECO:0007669"/>
    <property type="project" value="UniProtKB-UniRule"/>
</dbReference>
<feature type="active site" description="Nucleophile" evidence="9">
    <location>
        <position position="207"/>
    </location>
</feature>
<evidence type="ECO:0000256" key="4">
    <source>
        <dbReference type="ARBA" id="ARBA00022679"/>
    </source>
</evidence>
<keyword evidence="13" id="KW-1185">Reference proteome</keyword>
<evidence type="ECO:0000256" key="10">
    <source>
        <dbReference type="SAM" id="SignalP"/>
    </source>
</evidence>
<keyword evidence="10" id="KW-0732">Signal</keyword>
<dbReference type="GO" id="GO:0016757">
    <property type="term" value="F:glycosyltransferase activity"/>
    <property type="evidence" value="ECO:0007669"/>
    <property type="project" value="UniProtKB-KW"/>
</dbReference>
<keyword evidence="8 9" id="KW-0961">Cell wall biogenesis/degradation</keyword>
<keyword evidence="3" id="KW-0328">Glycosyltransferase</keyword>
<evidence type="ECO:0000256" key="6">
    <source>
        <dbReference type="ARBA" id="ARBA00022960"/>
    </source>
</evidence>
<dbReference type="AlphaFoldDB" id="A0A0W1A7D4"/>
<evidence type="ECO:0000259" key="11">
    <source>
        <dbReference type="PROSITE" id="PS52029"/>
    </source>
</evidence>
<feature type="signal peptide" evidence="10">
    <location>
        <begin position="1"/>
        <end position="23"/>
    </location>
</feature>
<dbReference type="SUPFAM" id="SSF141523">
    <property type="entry name" value="L,D-transpeptidase catalytic domain-like"/>
    <property type="match status" value="1"/>
</dbReference>
<comment type="caution">
    <text evidence="12">The sequence shown here is derived from an EMBL/GenBank/DDBJ whole genome shotgun (WGS) entry which is preliminary data.</text>
</comment>
<keyword evidence="4" id="KW-0808">Transferase</keyword>
<dbReference type="PATRIC" id="fig|45076.6.peg.2399"/>
<reference evidence="12 13" key="1">
    <citation type="submission" date="2015-11" db="EMBL/GenBank/DDBJ databases">
        <title>Genomic analysis of 38 Legionella species identifies large and diverse effector repertoires.</title>
        <authorList>
            <person name="Burstein D."/>
            <person name="Amaro F."/>
            <person name="Zusman T."/>
            <person name="Lifshitz Z."/>
            <person name="Cohen O."/>
            <person name="Gilbert J.A."/>
            <person name="Pupko T."/>
            <person name="Shuman H.A."/>
            <person name="Segal G."/>
        </authorList>
    </citation>
    <scope>NUCLEOTIDE SEQUENCE [LARGE SCALE GENOMIC DNA]</scope>
    <source>
        <strain evidence="12 13">ATCC 49508</strain>
    </source>
</reference>
<dbReference type="PANTHER" id="PTHR30582:SF24">
    <property type="entry name" value="L,D-TRANSPEPTIDASE ERFK_SRFK-RELATED"/>
    <property type="match status" value="1"/>
</dbReference>
<dbReference type="PANTHER" id="PTHR30582">
    <property type="entry name" value="L,D-TRANSPEPTIDASE"/>
    <property type="match status" value="1"/>
</dbReference>
<evidence type="ECO:0000256" key="5">
    <source>
        <dbReference type="ARBA" id="ARBA00022801"/>
    </source>
</evidence>
<evidence type="ECO:0000313" key="13">
    <source>
        <dbReference type="Proteomes" id="UP000054662"/>
    </source>
</evidence>
<evidence type="ECO:0000256" key="1">
    <source>
        <dbReference type="ARBA" id="ARBA00004752"/>
    </source>
</evidence>
<dbReference type="CDD" id="cd16913">
    <property type="entry name" value="YkuD_like"/>
    <property type="match status" value="1"/>
</dbReference>
<evidence type="ECO:0000313" key="12">
    <source>
        <dbReference type="EMBL" id="KTD76963.1"/>
    </source>
</evidence>
<dbReference type="GO" id="GO:0008360">
    <property type="term" value="P:regulation of cell shape"/>
    <property type="evidence" value="ECO:0007669"/>
    <property type="project" value="UniProtKB-UniRule"/>
</dbReference>
<feature type="chain" id="PRO_5006919474" evidence="10">
    <location>
        <begin position="24"/>
        <end position="299"/>
    </location>
</feature>
<keyword evidence="7 9" id="KW-0573">Peptidoglycan synthesis</keyword>
<evidence type="ECO:0000256" key="2">
    <source>
        <dbReference type="ARBA" id="ARBA00005992"/>
    </source>
</evidence>
<dbReference type="InterPro" id="IPR050979">
    <property type="entry name" value="LD-transpeptidase"/>
</dbReference>
<dbReference type="UniPathway" id="UPA00219"/>
<dbReference type="GO" id="GO:0018104">
    <property type="term" value="P:peptidoglycan-protein cross-linking"/>
    <property type="evidence" value="ECO:0007669"/>
    <property type="project" value="TreeGrafter"/>
</dbReference>
<keyword evidence="5" id="KW-0378">Hydrolase</keyword>
<dbReference type="OrthoDB" id="9787225at2"/>
<proteinExistence type="inferred from homology"/>
<sequence>MLIKRWLLLCASLSTLLANQFHAATYVLPASGDVVGEVQYTYSLIDETIDEVGRRFDVGYQEMVRANPHADPMHTLAPHTRLLIPSQYILPDVPKKGIVINLAEYRLYYFPAEENIVVTFPVGIGKEGWNTPLGLTRIVNKTVDPVWRPTPKIRAAAEEMGAPLPEVFPAGSHNPLGRHVLRLGWPAILIHGTNRTDGVGMRVSAGCIRMLPEDIEHLYELAGTGTPVRVINESVKVGIKDGVTYIQAYPLLKGQKNSNSKSSFLTLLKRSVLNTGEAHRIMDSELKNPSGLLKQINTH</sequence>
<comment type="similarity">
    <text evidence="2">Belongs to the YkuD family.</text>
</comment>